<name>A0ABV2AAF2_9GAMM</name>
<organism evidence="2 3">
    <name type="scientific">Sinimarinibacterium thermocellulolyticum</name>
    <dbReference type="NCBI Taxonomy" id="3170016"/>
    <lineage>
        <taxon>Bacteria</taxon>
        <taxon>Pseudomonadati</taxon>
        <taxon>Pseudomonadota</taxon>
        <taxon>Gammaproteobacteria</taxon>
        <taxon>Nevskiales</taxon>
        <taxon>Nevskiaceae</taxon>
        <taxon>Sinimarinibacterium</taxon>
    </lineage>
</organism>
<dbReference type="Proteomes" id="UP001465331">
    <property type="component" value="Unassembled WGS sequence"/>
</dbReference>
<reference evidence="2 3" key="1">
    <citation type="submission" date="2024-06" db="EMBL/GenBank/DDBJ databases">
        <authorList>
            <person name="Li Z."/>
            <person name="Jiang Y."/>
        </authorList>
    </citation>
    <scope>NUCLEOTIDE SEQUENCE [LARGE SCALE GENOMIC DNA]</scope>
    <source>
        <strain evidence="2 3">HSW-8</strain>
    </source>
</reference>
<sequence>MQMVLIYTCAIFRIESAVSAAEPSPSAPSRRAFWSRVVLAGPVVFVCAALVMCGGALWLPKGAAQIDNLVVPIVLFPAIWAALFFYACLDRRLGRAWGVVGGLSVAHLALIATHLMTSGAAA</sequence>
<accession>A0ABV2AAF2</accession>
<evidence type="ECO:0000313" key="2">
    <source>
        <dbReference type="EMBL" id="MES0873776.1"/>
    </source>
</evidence>
<keyword evidence="1" id="KW-0812">Transmembrane</keyword>
<gene>
    <name evidence="2" type="ORF">ABSH63_07150</name>
</gene>
<evidence type="ECO:0000313" key="3">
    <source>
        <dbReference type="Proteomes" id="UP001465331"/>
    </source>
</evidence>
<keyword evidence="1" id="KW-1133">Transmembrane helix</keyword>
<proteinExistence type="predicted"/>
<feature type="transmembrane region" description="Helical" evidence="1">
    <location>
        <begin position="69"/>
        <end position="89"/>
    </location>
</feature>
<dbReference type="RefSeq" id="WP_352888611.1">
    <property type="nucleotide sequence ID" value="NZ_JBEPIJ010000006.1"/>
</dbReference>
<protein>
    <submittedName>
        <fullName evidence="2">Uncharacterized protein</fullName>
    </submittedName>
</protein>
<feature type="transmembrane region" description="Helical" evidence="1">
    <location>
        <begin position="36"/>
        <end position="57"/>
    </location>
</feature>
<dbReference type="EMBL" id="JBEPIJ010000006">
    <property type="protein sequence ID" value="MES0873776.1"/>
    <property type="molecule type" value="Genomic_DNA"/>
</dbReference>
<keyword evidence="3" id="KW-1185">Reference proteome</keyword>
<comment type="caution">
    <text evidence="2">The sequence shown here is derived from an EMBL/GenBank/DDBJ whole genome shotgun (WGS) entry which is preliminary data.</text>
</comment>
<keyword evidence="1" id="KW-0472">Membrane</keyword>
<feature type="transmembrane region" description="Helical" evidence="1">
    <location>
        <begin position="95"/>
        <end position="116"/>
    </location>
</feature>
<evidence type="ECO:0000256" key="1">
    <source>
        <dbReference type="SAM" id="Phobius"/>
    </source>
</evidence>